<feature type="compositionally biased region" description="Polar residues" evidence="4">
    <location>
        <begin position="358"/>
        <end position="369"/>
    </location>
</feature>
<sequence>MKRSPGKWIKTLLFGKKSFKSRSSKGRAAAENAKDLYGAEESPALSVGSPVISEPISVNTDRIVTKAQLENGAQSDVPSGGDDSFPERKDPERGTTVLKESKYPQRSREAQAATKAQSAFRGYLARRAFRALKGIIRLQAVVRGHLVRRQAVATLKCTWGIVRFQTLVRGKRARQVVEFQVKKETLSILLVVKQMGSFGRIRSSLKGKDSVNAVIRKLLSFPTATKPIKIQYPGEDSNSAWSWLERWTFSKFWKSPALQDAIAAPKAKEAASGRPKRSVRRNFGASTQTGSNGSVAADSERPRRSVKKAASSGPQSELEKVKLSLRKVSGACDSGEAENGALKHDLGQDAKNDAGTATDITKLTVQESRNGNGNGGNAEEDAKQFPDQEEVKGGPVGEVIEGQEEGVNAENGDLTSEEKASVEDKRGSKRRASFPARPEHADNGPQRAPVLPSYMAATQSAKAKFCGQDSPRLGSDGVDKAAFTRRHSLPFGRPASLSPRTQRPVQVSCKAGVRGERSLYFLLFLKPIPVAWRR</sequence>
<evidence type="ECO:0000259" key="5">
    <source>
        <dbReference type="Pfam" id="PF13178"/>
    </source>
</evidence>
<evidence type="ECO:0000313" key="6">
    <source>
        <dbReference type="EMBL" id="CAA2621164.1"/>
    </source>
</evidence>
<dbReference type="EMBL" id="LR743593">
    <property type="protein sequence ID" value="CAA2621164.1"/>
    <property type="molecule type" value="Genomic_DNA"/>
</dbReference>
<dbReference type="Gene3D" id="1.20.5.190">
    <property type="match status" value="1"/>
</dbReference>
<comment type="similarity">
    <text evidence="2">Belongs to the IQD family.</text>
</comment>
<feature type="compositionally biased region" description="Basic and acidic residues" evidence="4">
    <location>
        <begin position="343"/>
        <end position="352"/>
    </location>
</feature>
<protein>
    <recommendedName>
        <fullName evidence="5">DUF4005 domain-containing protein</fullName>
    </recommendedName>
</protein>
<proteinExistence type="inferred from homology"/>
<dbReference type="AlphaFoldDB" id="A0A7I8ITJ7"/>
<dbReference type="Proteomes" id="UP000663760">
    <property type="component" value="Chromosome 6"/>
</dbReference>
<dbReference type="PANTHER" id="PTHR32295:SF281">
    <property type="entry name" value="PROTEIN IQ-DOMAIN 31"/>
    <property type="match status" value="1"/>
</dbReference>
<dbReference type="Pfam" id="PF13178">
    <property type="entry name" value="DUF4005"/>
    <property type="match status" value="1"/>
</dbReference>
<dbReference type="PANTHER" id="PTHR32295">
    <property type="entry name" value="IQ-DOMAIN 5-RELATED"/>
    <property type="match status" value="1"/>
</dbReference>
<feature type="domain" description="DUF4005" evidence="5">
    <location>
        <begin position="442"/>
        <end position="501"/>
    </location>
</feature>
<evidence type="ECO:0000256" key="1">
    <source>
        <dbReference type="ARBA" id="ARBA00022860"/>
    </source>
</evidence>
<feature type="region of interest" description="Disordered" evidence="4">
    <location>
        <begin position="20"/>
        <end position="51"/>
    </location>
</feature>
<feature type="compositionally biased region" description="Polar residues" evidence="4">
    <location>
        <begin position="284"/>
        <end position="294"/>
    </location>
</feature>
<comment type="subunit">
    <text evidence="3">Binds to multiple calmodulin (CaM) in the presence of Ca(2+) and CaM-like proteins.</text>
</comment>
<dbReference type="PROSITE" id="PS50096">
    <property type="entry name" value="IQ"/>
    <property type="match status" value="2"/>
</dbReference>
<reference evidence="6" key="1">
    <citation type="submission" date="2019-12" db="EMBL/GenBank/DDBJ databases">
        <authorList>
            <person name="Scholz U."/>
            <person name="Mascher M."/>
            <person name="Fiebig A."/>
        </authorList>
    </citation>
    <scope>NUCLEOTIDE SEQUENCE</scope>
</reference>
<evidence type="ECO:0000256" key="3">
    <source>
        <dbReference type="ARBA" id="ARBA00024378"/>
    </source>
</evidence>
<evidence type="ECO:0000313" key="7">
    <source>
        <dbReference type="EMBL" id="CAA7397233.1"/>
    </source>
</evidence>
<feature type="compositionally biased region" description="Basic and acidic residues" evidence="4">
    <location>
        <begin position="85"/>
        <end position="96"/>
    </location>
</feature>
<feature type="compositionally biased region" description="Basic and acidic residues" evidence="4">
    <location>
        <begin position="416"/>
        <end position="426"/>
    </location>
</feature>
<dbReference type="Pfam" id="PF00612">
    <property type="entry name" value="IQ"/>
    <property type="match status" value="2"/>
</dbReference>
<feature type="region of interest" description="Disordered" evidence="4">
    <location>
        <begin position="68"/>
        <end position="96"/>
    </location>
</feature>
<accession>A0A7I8ITJ7</accession>
<organism evidence="6">
    <name type="scientific">Spirodela intermedia</name>
    <name type="common">Intermediate duckweed</name>
    <dbReference type="NCBI Taxonomy" id="51605"/>
    <lineage>
        <taxon>Eukaryota</taxon>
        <taxon>Viridiplantae</taxon>
        <taxon>Streptophyta</taxon>
        <taxon>Embryophyta</taxon>
        <taxon>Tracheophyta</taxon>
        <taxon>Spermatophyta</taxon>
        <taxon>Magnoliopsida</taxon>
        <taxon>Liliopsida</taxon>
        <taxon>Araceae</taxon>
        <taxon>Lemnoideae</taxon>
        <taxon>Spirodela</taxon>
    </lineage>
</organism>
<dbReference type="InterPro" id="IPR000048">
    <property type="entry name" value="IQ_motif_EF-hand-BS"/>
</dbReference>
<dbReference type="GO" id="GO:0005516">
    <property type="term" value="F:calmodulin binding"/>
    <property type="evidence" value="ECO:0007669"/>
    <property type="project" value="UniProtKB-KW"/>
</dbReference>
<evidence type="ECO:0000313" key="8">
    <source>
        <dbReference type="Proteomes" id="UP000663760"/>
    </source>
</evidence>
<feature type="region of interest" description="Disordered" evidence="4">
    <location>
        <begin position="343"/>
        <end position="448"/>
    </location>
</feature>
<evidence type="ECO:0000256" key="2">
    <source>
        <dbReference type="ARBA" id="ARBA00024341"/>
    </source>
</evidence>
<evidence type="ECO:0000256" key="4">
    <source>
        <dbReference type="SAM" id="MobiDB-lite"/>
    </source>
</evidence>
<dbReference type="EMBL" id="LR746269">
    <property type="protein sequence ID" value="CAA7397233.1"/>
    <property type="molecule type" value="Genomic_DNA"/>
</dbReference>
<dbReference type="OrthoDB" id="1905649at2759"/>
<dbReference type="SMART" id="SM00015">
    <property type="entry name" value="IQ"/>
    <property type="match status" value="2"/>
</dbReference>
<dbReference type="InterPro" id="IPR025064">
    <property type="entry name" value="DUF4005"/>
</dbReference>
<keyword evidence="1" id="KW-0112">Calmodulin-binding</keyword>
<name>A0A7I8ITJ7_SPIIN</name>
<keyword evidence="8" id="KW-1185">Reference proteome</keyword>
<feature type="compositionally biased region" description="Basic and acidic residues" evidence="4">
    <location>
        <begin position="380"/>
        <end position="392"/>
    </location>
</feature>
<dbReference type="CDD" id="cd23767">
    <property type="entry name" value="IQCD"/>
    <property type="match status" value="1"/>
</dbReference>
<feature type="region of interest" description="Disordered" evidence="4">
    <location>
        <begin position="264"/>
        <end position="321"/>
    </location>
</feature>
<gene>
    <name evidence="6" type="ORF">SI7747_06007278</name>
    <name evidence="7" type="ORF">SI8410_06007898</name>
</gene>